<evidence type="ECO:0000313" key="2">
    <source>
        <dbReference type="Proteomes" id="UP000198748"/>
    </source>
</evidence>
<proteinExistence type="predicted"/>
<dbReference type="RefSeq" id="WP_090155895.1">
    <property type="nucleotide sequence ID" value="NZ_FNAN01000017.1"/>
</dbReference>
<name>A0A1G7T4N3_9BACT</name>
<evidence type="ECO:0000313" key="1">
    <source>
        <dbReference type="EMBL" id="SDG30235.1"/>
    </source>
</evidence>
<dbReference type="OrthoDB" id="964531at2"/>
<dbReference type="Proteomes" id="UP000198748">
    <property type="component" value="Unassembled WGS sequence"/>
</dbReference>
<organism evidence="1 2">
    <name type="scientific">Dyadobacter soli</name>
    <dbReference type="NCBI Taxonomy" id="659014"/>
    <lineage>
        <taxon>Bacteria</taxon>
        <taxon>Pseudomonadati</taxon>
        <taxon>Bacteroidota</taxon>
        <taxon>Cytophagia</taxon>
        <taxon>Cytophagales</taxon>
        <taxon>Spirosomataceae</taxon>
        <taxon>Dyadobacter</taxon>
    </lineage>
</organism>
<reference evidence="2" key="1">
    <citation type="submission" date="2016-10" db="EMBL/GenBank/DDBJ databases">
        <authorList>
            <person name="Varghese N."/>
            <person name="Submissions S."/>
        </authorList>
    </citation>
    <scope>NUCLEOTIDE SEQUENCE [LARGE SCALE GENOMIC DNA]</scope>
    <source>
        <strain evidence="2">DSM 25329</strain>
    </source>
</reference>
<dbReference type="EMBL" id="FNAN01000017">
    <property type="protein sequence ID" value="SDG30235.1"/>
    <property type="molecule type" value="Genomic_DNA"/>
</dbReference>
<sequence>MLRLLICIFICLSLSLRTGICQDVLCKGKYDPQVKEVVYPSPEVNASFPGGISKFYIYINKELDITAEEFENLDLITIAFTITSTGKAIVRHIKANGSVDSQFARKVRNAFGKMPRWIPAKCDG</sequence>
<dbReference type="STRING" id="659014.SAMN04487996_11791"/>
<gene>
    <name evidence="1" type="ORF">SAMN04487996_11791</name>
</gene>
<accession>A0A1G7T4N3</accession>
<dbReference type="AlphaFoldDB" id="A0A1G7T4N3"/>
<protein>
    <recommendedName>
        <fullName evidence="3">TonB protein C-terminal</fullName>
    </recommendedName>
</protein>
<evidence type="ECO:0008006" key="3">
    <source>
        <dbReference type="Google" id="ProtNLM"/>
    </source>
</evidence>
<keyword evidence="2" id="KW-1185">Reference proteome</keyword>